<protein>
    <submittedName>
        <fullName evidence="2">Uncharacterized protein</fullName>
    </submittedName>
</protein>
<comment type="caution">
    <text evidence="2">The sequence shown here is derived from an EMBL/GenBank/DDBJ whole genome shotgun (WGS) entry which is preliminary data.</text>
</comment>
<gene>
    <name evidence="2" type="ORF">PQR66_39300</name>
</gene>
<accession>A0ABW9A268</accession>
<evidence type="ECO:0000313" key="3">
    <source>
        <dbReference type="Proteomes" id="UP001629249"/>
    </source>
</evidence>
<feature type="region of interest" description="Disordered" evidence="1">
    <location>
        <begin position="110"/>
        <end position="129"/>
    </location>
</feature>
<reference evidence="2 3" key="1">
    <citation type="journal article" date="2024" name="Chem. Sci.">
        <title>Discovery of megapolipeptins by genome mining of a Burkholderiales bacteria collection.</title>
        <authorList>
            <person name="Paulo B.S."/>
            <person name="Recchia M.J.J."/>
            <person name="Lee S."/>
            <person name="Fergusson C.H."/>
            <person name="Romanowski S.B."/>
            <person name="Hernandez A."/>
            <person name="Krull N."/>
            <person name="Liu D.Y."/>
            <person name="Cavanagh H."/>
            <person name="Bos A."/>
            <person name="Gray C.A."/>
            <person name="Murphy B.T."/>
            <person name="Linington R.G."/>
            <person name="Eustaquio A.S."/>
        </authorList>
    </citation>
    <scope>NUCLEOTIDE SEQUENCE [LARGE SCALE GENOMIC DNA]</scope>
    <source>
        <strain evidence="2 3">RL16-012-BIC-B</strain>
    </source>
</reference>
<dbReference type="EMBL" id="JAQQFN010000061">
    <property type="protein sequence ID" value="MFL9889121.1"/>
    <property type="molecule type" value="Genomic_DNA"/>
</dbReference>
<feature type="compositionally biased region" description="Polar residues" evidence="1">
    <location>
        <begin position="119"/>
        <end position="129"/>
    </location>
</feature>
<evidence type="ECO:0000256" key="1">
    <source>
        <dbReference type="SAM" id="MobiDB-lite"/>
    </source>
</evidence>
<proteinExistence type="predicted"/>
<dbReference type="Proteomes" id="UP001629249">
    <property type="component" value="Unassembled WGS sequence"/>
</dbReference>
<keyword evidence="3" id="KW-1185">Reference proteome</keyword>
<dbReference type="RefSeq" id="WP_408336263.1">
    <property type="nucleotide sequence ID" value="NZ_JAQQFH010000070.1"/>
</dbReference>
<sequence length="129" mass="14041">MNTRETNRPLSAAEFSLARWMLEHGHPEAREFLEQLAAAEITPWQCSCGCASVNFQIKGRQPAPPGVRVLGEFFFGPNDEPAGIFIFESEGVLSGIEVYGLAADAPKELPREETLRPFPSSSGESTSGD</sequence>
<organism evidence="2 3">
    <name type="scientific">Paraburkholderia agricolaris</name>
    <dbReference type="NCBI Taxonomy" id="2152888"/>
    <lineage>
        <taxon>Bacteria</taxon>
        <taxon>Pseudomonadati</taxon>
        <taxon>Pseudomonadota</taxon>
        <taxon>Betaproteobacteria</taxon>
        <taxon>Burkholderiales</taxon>
        <taxon>Burkholderiaceae</taxon>
        <taxon>Paraburkholderia</taxon>
    </lineage>
</organism>
<evidence type="ECO:0000313" key="2">
    <source>
        <dbReference type="EMBL" id="MFL9889121.1"/>
    </source>
</evidence>
<name>A0ABW9A268_9BURK</name>